<feature type="non-terminal residue" evidence="1">
    <location>
        <position position="217"/>
    </location>
</feature>
<keyword evidence="2" id="KW-1185">Reference proteome</keyword>
<name>A0ACC1KCY8_9FUNG</name>
<reference evidence="1" key="1">
    <citation type="submission" date="2022-07" db="EMBL/GenBank/DDBJ databases">
        <title>Phylogenomic reconstructions and comparative analyses of Kickxellomycotina fungi.</title>
        <authorList>
            <person name="Reynolds N.K."/>
            <person name="Stajich J.E."/>
            <person name="Barry K."/>
            <person name="Grigoriev I.V."/>
            <person name="Crous P."/>
            <person name="Smith M.E."/>
        </authorList>
    </citation>
    <scope>NUCLEOTIDE SEQUENCE</scope>
    <source>
        <strain evidence="1">BCRC 34780</strain>
    </source>
</reference>
<sequence length="217" mass="22821">RRRRRRRVPAHRPAAAGHAPGHQAQDGAHGSWLRGRVLYDARGLVPEEAVGPTVHAQAKGEGASHPSRGQDTREGEGRVHGGGRALRGAADVPGQPSVAQPRRPAPVLPCPRPGLAGATRVLYHVPDQPPRLQPPGAPNPGGAQGGDARGDRRSGAEREDLLAAEREDWRGAGAADVPAPQEASLGGIPEEAAVGRAVREDVQEDLRQGRDTGHRQL</sequence>
<protein>
    <submittedName>
        <fullName evidence="1">Uncharacterized protein</fullName>
    </submittedName>
</protein>
<feature type="non-terminal residue" evidence="1">
    <location>
        <position position="1"/>
    </location>
</feature>
<organism evidence="1 2">
    <name type="scientific">Coemansia helicoidea</name>
    <dbReference type="NCBI Taxonomy" id="1286919"/>
    <lineage>
        <taxon>Eukaryota</taxon>
        <taxon>Fungi</taxon>
        <taxon>Fungi incertae sedis</taxon>
        <taxon>Zoopagomycota</taxon>
        <taxon>Kickxellomycotina</taxon>
        <taxon>Kickxellomycetes</taxon>
        <taxon>Kickxellales</taxon>
        <taxon>Kickxellaceae</taxon>
        <taxon>Coemansia</taxon>
    </lineage>
</organism>
<proteinExistence type="predicted"/>
<dbReference type="Proteomes" id="UP001140087">
    <property type="component" value="Unassembled WGS sequence"/>
</dbReference>
<comment type="caution">
    <text evidence="1">The sequence shown here is derived from an EMBL/GenBank/DDBJ whole genome shotgun (WGS) entry which is preliminary data.</text>
</comment>
<evidence type="ECO:0000313" key="1">
    <source>
        <dbReference type="EMBL" id="KAJ2786871.1"/>
    </source>
</evidence>
<evidence type="ECO:0000313" key="2">
    <source>
        <dbReference type="Proteomes" id="UP001140087"/>
    </source>
</evidence>
<gene>
    <name evidence="1" type="ORF">H4R21_007152</name>
</gene>
<dbReference type="EMBL" id="JANBUN010004249">
    <property type="protein sequence ID" value="KAJ2786871.1"/>
    <property type="molecule type" value="Genomic_DNA"/>
</dbReference>
<accession>A0ACC1KCY8</accession>